<feature type="transmembrane region" description="Helical" evidence="5">
    <location>
        <begin position="6"/>
        <end position="26"/>
    </location>
</feature>
<comment type="subcellular location">
    <subcellularLocation>
        <location evidence="1">Membrane</location>
        <topology evidence="1">Multi-pass membrane protein</topology>
    </subcellularLocation>
</comment>
<dbReference type="GeneID" id="85307588"/>
<dbReference type="InterPro" id="IPR007568">
    <property type="entry name" value="RTA1"/>
</dbReference>
<organism evidence="6 7">
    <name type="scientific">Phialemonium atrogriseum</name>
    <dbReference type="NCBI Taxonomy" id="1093897"/>
    <lineage>
        <taxon>Eukaryota</taxon>
        <taxon>Fungi</taxon>
        <taxon>Dikarya</taxon>
        <taxon>Ascomycota</taxon>
        <taxon>Pezizomycotina</taxon>
        <taxon>Sordariomycetes</taxon>
        <taxon>Sordariomycetidae</taxon>
        <taxon>Cephalothecales</taxon>
        <taxon>Cephalothecaceae</taxon>
        <taxon>Phialemonium</taxon>
    </lineage>
</organism>
<proteinExistence type="predicted"/>
<comment type="caution">
    <text evidence="6">The sequence shown here is derived from an EMBL/GenBank/DDBJ whole genome shotgun (WGS) entry which is preliminary data.</text>
</comment>
<keyword evidence="2 5" id="KW-0812">Transmembrane</keyword>
<feature type="transmembrane region" description="Helical" evidence="5">
    <location>
        <begin position="106"/>
        <end position="127"/>
    </location>
</feature>
<evidence type="ECO:0000256" key="1">
    <source>
        <dbReference type="ARBA" id="ARBA00004141"/>
    </source>
</evidence>
<feature type="transmembrane region" description="Helical" evidence="5">
    <location>
        <begin position="224"/>
        <end position="243"/>
    </location>
</feature>
<keyword evidence="7" id="KW-1185">Reference proteome</keyword>
<evidence type="ECO:0000256" key="3">
    <source>
        <dbReference type="ARBA" id="ARBA00022989"/>
    </source>
</evidence>
<keyword evidence="4 5" id="KW-0472">Membrane</keyword>
<gene>
    <name evidence="6" type="ORF">QBC33DRAFT_446890</name>
</gene>
<reference evidence="6" key="1">
    <citation type="submission" date="2023-06" db="EMBL/GenBank/DDBJ databases">
        <title>Genome-scale phylogeny and comparative genomics of the fungal order Sordariales.</title>
        <authorList>
            <consortium name="Lawrence Berkeley National Laboratory"/>
            <person name="Hensen N."/>
            <person name="Bonometti L."/>
            <person name="Westerberg I."/>
            <person name="Brannstrom I.O."/>
            <person name="Guillou S."/>
            <person name="Cros-Aarteil S."/>
            <person name="Calhoun S."/>
            <person name="Haridas S."/>
            <person name="Kuo A."/>
            <person name="Mondo S."/>
            <person name="Pangilinan J."/>
            <person name="Riley R."/>
            <person name="Labutti K."/>
            <person name="Andreopoulos B."/>
            <person name="Lipzen A."/>
            <person name="Chen C."/>
            <person name="Yanf M."/>
            <person name="Daum C."/>
            <person name="Ng V."/>
            <person name="Clum A."/>
            <person name="Steindorff A."/>
            <person name="Ohm R."/>
            <person name="Martin F."/>
            <person name="Silar P."/>
            <person name="Natvig D."/>
            <person name="Lalanne C."/>
            <person name="Gautier V."/>
            <person name="Ament-Velasquez S.L."/>
            <person name="Kruys A."/>
            <person name="Hutchinson M.I."/>
            <person name="Powell A.J."/>
            <person name="Barry K."/>
            <person name="Miller A.N."/>
            <person name="Grigoriev I.V."/>
            <person name="Debuchy R."/>
            <person name="Gladieux P."/>
            <person name="Thoren M.H."/>
            <person name="Johannesson H."/>
        </authorList>
    </citation>
    <scope>NUCLEOTIDE SEQUENCE</scope>
    <source>
        <strain evidence="6">8032-3</strain>
    </source>
</reference>
<dbReference type="PANTHER" id="PTHR31465">
    <property type="entry name" value="PROTEIN RTA1-RELATED"/>
    <property type="match status" value="1"/>
</dbReference>
<dbReference type="AlphaFoldDB" id="A0AAJ0C691"/>
<dbReference type="GO" id="GO:0000324">
    <property type="term" value="C:fungal-type vacuole"/>
    <property type="evidence" value="ECO:0007669"/>
    <property type="project" value="TreeGrafter"/>
</dbReference>
<feature type="transmembrane region" description="Helical" evidence="5">
    <location>
        <begin position="33"/>
        <end position="52"/>
    </location>
</feature>
<feature type="transmembrane region" description="Helical" evidence="5">
    <location>
        <begin position="185"/>
        <end position="204"/>
    </location>
</feature>
<name>A0AAJ0C691_9PEZI</name>
<dbReference type="EMBL" id="MU839001">
    <property type="protein sequence ID" value="KAK1770252.1"/>
    <property type="molecule type" value="Genomic_DNA"/>
</dbReference>
<accession>A0AAJ0C691</accession>
<feature type="transmembrane region" description="Helical" evidence="5">
    <location>
        <begin position="139"/>
        <end position="164"/>
    </location>
</feature>
<feature type="transmembrane region" description="Helical" evidence="5">
    <location>
        <begin position="64"/>
        <end position="85"/>
    </location>
</feature>
<dbReference type="GO" id="GO:0005886">
    <property type="term" value="C:plasma membrane"/>
    <property type="evidence" value="ECO:0007669"/>
    <property type="project" value="TreeGrafter"/>
</dbReference>
<dbReference type="Pfam" id="PF04479">
    <property type="entry name" value="RTA1"/>
    <property type="match status" value="1"/>
</dbReference>
<dbReference type="Proteomes" id="UP001244011">
    <property type="component" value="Unassembled WGS sequence"/>
</dbReference>
<evidence type="ECO:0000313" key="7">
    <source>
        <dbReference type="Proteomes" id="UP001244011"/>
    </source>
</evidence>
<evidence type="ECO:0000256" key="2">
    <source>
        <dbReference type="ARBA" id="ARBA00022692"/>
    </source>
</evidence>
<evidence type="ECO:0000256" key="5">
    <source>
        <dbReference type="SAM" id="Phobius"/>
    </source>
</evidence>
<protein>
    <submittedName>
        <fullName evidence="6">RTA1 like protein-domain-containing protein</fullName>
    </submittedName>
</protein>
<keyword evidence="3 5" id="KW-1133">Transmembrane helix</keyword>
<sequence>MDTPNLGGNAFYLACYAVLLPPQIFLGIRYKTWGFSFGVLCGLVLEIVGYAARIQLHYHKDTFVMYLVCLTIGPAFFSAAIYLCLARVIEVYGNHLSRFRPRTYTITFMVSDFIALVFQASGGAILGRRDPAMMDMGLAIIQTGLAAHLVGIAAFVILAVEFGIRTYKGRGQWNPKFDSLQKARKFHCLLISLAGSTLCIFVRTAFRVAELRQGLNSKLANNEVAFMLLEGAMVVIAATCITASHPGVAFQGRWGEADFQLRSRREKNGFQEATSSPVPLGPI</sequence>
<evidence type="ECO:0000256" key="4">
    <source>
        <dbReference type="ARBA" id="ARBA00023136"/>
    </source>
</evidence>
<dbReference type="RefSeq" id="XP_060286465.1">
    <property type="nucleotide sequence ID" value="XM_060424401.1"/>
</dbReference>
<dbReference type="PANTHER" id="PTHR31465:SF9">
    <property type="entry name" value="SPHINGOID LONG-CHAIN BASE TRANSPORTER RSB1"/>
    <property type="match status" value="1"/>
</dbReference>
<evidence type="ECO:0000313" key="6">
    <source>
        <dbReference type="EMBL" id="KAK1770252.1"/>
    </source>
</evidence>